<organism evidence="1 2">
    <name type="scientific">uncultured phage MedDCM-OCT-S08-C41</name>
    <dbReference type="NCBI Taxonomy" id="743578"/>
    <lineage>
        <taxon>Viruses</taxon>
        <taxon>Duplodnaviria</taxon>
        <taxon>Heunggongvirae</taxon>
        <taxon>Uroviricota</taxon>
        <taxon>Caudoviricetes</taxon>
        <taxon>Autographivirales</taxon>
        <taxon>Powvirus</taxon>
        <taxon>Powvirus S08C41</taxon>
    </lineage>
</organism>
<dbReference type="EMBL" id="GU943073">
    <property type="protein sequence ID" value="ADD95493.1"/>
    <property type="molecule type" value="Genomic_DNA"/>
</dbReference>
<reference evidence="1 2" key="1">
    <citation type="journal article" date="2010" name="ISME J.">
        <title>Metagenome of the Mediterranean deep chlorophyll maximum studied by direct and fosmid library 454 pyrosequencing.</title>
        <authorList>
            <person name="Ghai R."/>
            <person name="Martin-Cuadrado A.B."/>
            <person name="Molto A.G."/>
            <person name="Heredia I.G."/>
            <person name="Cabrera R."/>
            <person name="Martin J."/>
            <person name="Verdu M."/>
            <person name="Deschamps P."/>
            <person name="Moreira D."/>
            <person name="Lopez-Garcia P."/>
            <person name="Mira A."/>
            <person name="Rodriguez-Valera F."/>
        </authorList>
    </citation>
    <scope>NUCLEOTIDE SEQUENCE [LARGE SCALE GENOMIC DNA]</scope>
</reference>
<proteinExistence type="predicted"/>
<dbReference type="Proteomes" id="UP000515342">
    <property type="component" value="Segment"/>
</dbReference>
<protein>
    <recommendedName>
        <fullName evidence="3">DUF3310 domain-containing protein</fullName>
    </recommendedName>
</protein>
<evidence type="ECO:0000313" key="2">
    <source>
        <dbReference type="Proteomes" id="UP000515342"/>
    </source>
</evidence>
<evidence type="ECO:0000313" key="1">
    <source>
        <dbReference type="EMBL" id="ADD95493.1"/>
    </source>
</evidence>
<evidence type="ECO:0008006" key="3">
    <source>
        <dbReference type="Google" id="ProtNLM"/>
    </source>
</evidence>
<dbReference type="GeneID" id="54998893"/>
<keyword evidence="2" id="KW-1185">Reference proteome</keyword>
<dbReference type="InterPro" id="IPR021739">
    <property type="entry name" value="SaV-like"/>
</dbReference>
<dbReference type="KEGG" id="vg:54998893"/>
<name>D6PIE2_9CAUD</name>
<sequence length="93" mass="10910">MAQSPEHYTRGHIEVWDFIRDQQLNYHLGNAIKYICRAGYKGSKREDLHKAIHYLENELLHTPEPDGSSGPIPLFLQYPEWTGQEDDPEVFDR</sequence>
<accession>D6PIE2</accession>
<dbReference type="RefSeq" id="YP_009807999.1">
    <property type="nucleotide sequence ID" value="NC_048034.1"/>
</dbReference>
<dbReference type="Pfam" id="PF11753">
    <property type="entry name" value="DUF3310"/>
    <property type="match status" value="1"/>
</dbReference>